<accession>A0AAE0WT36</accession>
<feature type="region of interest" description="Disordered" evidence="1">
    <location>
        <begin position="71"/>
        <end position="122"/>
    </location>
</feature>
<organism evidence="2 3">
    <name type="scientific">Recurvomyces mirabilis</name>
    <dbReference type="NCBI Taxonomy" id="574656"/>
    <lineage>
        <taxon>Eukaryota</taxon>
        <taxon>Fungi</taxon>
        <taxon>Dikarya</taxon>
        <taxon>Ascomycota</taxon>
        <taxon>Pezizomycotina</taxon>
        <taxon>Dothideomycetes</taxon>
        <taxon>Dothideomycetidae</taxon>
        <taxon>Mycosphaerellales</taxon>
        <taxon>Teratosphaeriaceae</taxon>
        <taxon>Recurvomyces</taxon>
    </lineage>
</organism>
<evidence type="ECO:0000313" key="2">
    <source>
        <dbReference type="EMBL" id="KAK3677110.1"/>
    </source>
</evidence>
<protein>
    <submittedName>
        <fullName evidence="2">Uncharacterized protein</fullName>
    </submittedName>
</protein>
<reference evidence="2" key="1">
    <citation type="submission" date="2023-07" db="EMBL/GenBank/DDBJ databases">
        <title>Black Yeasts Isolated from many extreme environments.</title>
        <authorList>
            <person name="Coleine C."/>
            <person name="Stajich J.E."/>
            <person name="Selbmann L."/>
        </authorList>
    </citation>
    <scope>NUCLEOTIDE SEQUENCE</scope>
    <source>
        <strain evidence="2">CCFEE 5485</strain>
    </source>
</reference>
<keyword evidence="3" id="KW-1185">Reference proteome</keyword>
<evidence type="ECO:0000256" key="1">
    <source>
        <dbReference type="SAM" id="MobiDB-lite"/>
    </source>
</evidence>
<proteinExistence type="predicted"/>
<feature type="region of interest" description="Disordered" evidence="1">
    <location>
        <begin position="15"/>
        <end position="58"/>
    </location>
</feature>
<feature type="region of interest" description="Disordered" evidence="1">
    <location>
        <begin position="376"/>
        <end position="437"/>
    </location>
</feature>
<gene>
    <name evidence="2" type="ORF">LTR78_003315</name>
</gene>
<comment type="caution">
    <text evidence="2">The sequence shown here is derived from an EMBL/GenBank/DDBJ whole genome shotgun (WGS) entry which is preliminary data.</text>
</comment>
<dbReference type="EMBL" id="JAUTXT010000008">
    <property type="protein sequence ID" value="KAK3677110.1"/>
    <property type="molecule type" value="Genomic_DNA"/>
</dbReference>
<evidence type="ECO:0000313" key="3">
    <source>
        <dbReference type="Proteomes" id="UP001274830"/>
    </source>
</evidence>
<name>A0AAE0WT36_9PEZI</name>
<dbReference type="Proteomes" id="UP001274830">
    <property type="component" value="Unassembled WGS sequence"/>
</dbReference>
<sequence length="437" mass="48274">MSLLKLRSLLRWLRWPGSAGNRGGRPVSPELESGNATQDNVHPPPSTTIQASPDTPAQDTTAFDWEVISRRISPPDAPPNGPLPHAVGMLPDEPRENAGHGMKQSPEISLTGATRTDPDGLARPHARVNAEERLDTSSPVVDASIIHEPDVSLATHRYIRLTERCLSLRAQAQNEQDALRRMHEFLMESVGKLVELVSSPDHDGTRGDATTKAWAQYRDDVALLEATNARLAALQSKLGALEYRLVNMRSGFVQAYHIVQSQLPSTLFADDSSQSSKHQSVRSTTPTLLRKYYDRRGDEGIYHDRLMELDDYYHDGRTTREMLRDQGHQLDLTDEEFDAQYKEQYSNIMVQLESAKTDADELAVECGAADITIPSATARPPSFAATSSELGPADTDGLVSSFVPGDFLNSSPGGQSLSTSPEDHPQVQRWLSHMRHQ</sequence>
<dbReference type="AlphaFoldDB" id="A0AAE0WT36"/>
<feature type="compositionally biased region" description="Polar residues" evidence="1">
    <location>
        <begin position="47"/>
        <end position="58"/>
    </location>
</feature>
<feature type="compositionally biased region" description="Polar residues" evidence="1">
    <location>
        <begin position="408"/>
        <end position="420"/>
    </location>
</feature>